<evidence type="ECO:0000256" key="4">
    <source>
        <dbReference type="ARBA" id="ARBA00009743"/>
    </source>
</evidence>
<protein>
    <recommendedName>
        <fullName evidence="5 12">Alpha-galactosidase</fullName>
        <ecNumber evidence="5 12">3.2.1.22</ecNumber>
    </recommendedName>
    <alternativeName>
        <fullName evidence="12">Melibiase</fullName>
    </alternativeName>
</protein>
<dbReference type="InterPro" id="IPR006215">
    <property type="entry name" value="Glyco_hydro_melibiase"/>
</dbReference>
<dbReference type="GeneID" id="34616412"/>
<dbReference type="PROSITE" id="PS00512">
    <property type="entry name" value="ALPHA_GALACTOSIDASE"/>
    <property type="match status" value="1"/>
</dbReference>
<dbReference type="GO" id="GO:0005995">
    <property type="term" value="P:melibiose catabolic process"/>
    <property type="evidence" value="ECO:0007669"/>
    <property type="project" value="UniProtKB-ARBA"/>
</dbReference>
<dbReference type="PRINTS" id="PR00748">
    <property type="entry name" value="MELIBIASE"/>
</dbReference>
<dbReference type="PANTHER" id="PTHR11452:SF75">
    <property type="entry name" value="ALPHA-GALACTOSIDASE MEL1"/>
    <property type="match status" value="1"/>
</dbReference>
<evidence type="ECO:0000313" key="15">
    <source>
        <dbReference type="Proteomes" id="UP000184188"/>
    </source>
</evidence>
<dbReference type="AlphaFoldDB" id="A0A1L9S8V3"/>
<dbReference type="InterPro" id="IPR000111">
    <property type="entry name" value="Glyco_hydro_27/36_CS"/>
</dbReference>
<evidence type="ECO:0000256" key="10">
    <source>
        <dbReference type="ARBA" id="ARBA00023180"/>
    </source>
</evidence>
<evidence type="ECO:0000256" key="9">
    <source>
        <dbReference type="ARBA" id="ARBA00023157"/>
    </source>
</evidence>
<dbReference type="InterPro" id="IPR002241">
    <property type="entry name" value="Glyco_hydro_27"/>
</dbReference>
<evidence type="ECO:0000256" key="2">
    <source>
        <dbReference type="ARBA" id="ARBA00003969"/>
    </source>
</evidence>
<dbReference type="GO" id="GO:0004557">
    <property type="term" value="F:alpha-galactosidase activity"/>
    <property type="evidence" value="ECO:0007669"/>
    <property type="project" value="UniProtKB-EC"/>
</dbReference>
<dbReference type="PANTHER" id="PTHR11452">
    <property type="entry name" value="ALPHA-GALACTOSIDASE/ALPHA-N-ACETYLGALACTOSAMINIDASE"/>
    <property type="match status" value="1"/>
</dbReference>
<dbReference type="FunFam" id="3.20.20.70:FF:000202">
    <property type="entry name" value="Alpha-galactosidase"/>
    <property type="match status" value="1"/>
</dbReference>
<reference evidence="15" key="1">
    <citation type="journal article" date="2017" name="Genome Biol.">
        <title>Comparative genomics reveals high biological diversity and specific adaptations in the industrially and medically important fungal genus Aspergillus.</title>
        <authorList>
            <person name="de Vries R.P."/>
            <person name="Riley R."/>
            <person name="Wiebenga A."/>
            <person name="Aguilar-Osorio G."/>
            <person name="Amillis S."/>
            <person name="Uchima C.A."/>
            <person name="Anderluh G."/>
            <person name="Asadollahi M."/>
            <person name="Askin M."/>
            <person name="Barry K."/>
            <person name="Battaglia E."/>
            <person name="Bayram O."/>
            <person name="Benocci T."/>
            <person name="Braus-Stromeyer S.A."/>
            <person name="Caldana C."/>
            <person name="Canovas D."/>
            <person name="Cerqueira G.C."/>
            <person name="Chen F."/>
            <person name="Chen W."/>
            <person name="Choi C."/>
            <person name="Clum A."/>
            <person name="Dos Santos R.A."/>
            <person name="Damasio A.R."/>
            <person name="Diallinas G."/>
            <person name="Emri T."/>
            <person name="Fekete E."/>
            <person name="Flipphi M."/>
            <person name="Freyberg S."/>
            <person name="Gallo A."/>
            <person name="Gournas C."/>
            <person name="Habgood R."/>
            <person name="Hainaut M."/>
            <person name="Harispe M.L."/>
            <person name="Henrissat B."/>
            <person name="Hilden K.S."/>
            <person name="Hope R."/>
            <person name="Hossain A."/>
            <person name="Karabika E."/>
            <person name="Karaffa L."/>
            <person name="Karanyi Z."/>
            <person name="Krasevec N."/>
            <person name="Kuo A."/>
            <person name="Kusch H."/>
            <person name="LaButti K."/>
            <person name="Lagendijk E.L."/>
            <person name="Lapidus A."/>
            <person name="Levasseur A."/>
            <person name="Lindquist E."/>
            <person name="Lipzen A."/>
            <person name="Logrieco A.F."/>
            <person name="MacCabe A."/>
            <person name="Maekelae M.R."/>
            <person name="Malavazi I."/>
            <person name="Melin P."/>
            <person name="Meyer V."/>
            <person name="Mielnichuk N."/>
            <person name="Miskei M."/>
            <person name="Molnar A.P."/>
            <person name="Mule G."/>
            <person name="Ngan C.Y."/>
            <person name="Orejas M."/>
            <person name="Orosz E."/>
            <person name="Ouedraogo J.P."/>
            <person name="Overkamp K.M."/>
            <person name="Park H.-S."/>
            <person name="Perrone G."/>
            <person name="Piumi F."/>
            <person name="Punt P.J."/>
            <person name="Ram A.F."/>
            <person name="Ramon A."/>
            <person name="Rauscher S."/>
            <person name="Record E."/>
            <person name="Riano-Pachon D.M."/>
            <person name="Robert V."/>
            <person name="Roehrig J."/>
            <person name="Ruller R."/>
            <person name="Salamov A."/>
            <person name="Salih N.S."/>
            <person name="Samson R.A."/>
            <person name="Sandor E."/>
            <person name="Sanguinetti M."/>
            <person name="Schuetze T."/>
            <person name="Sepcic K."/>
            <person name="Shelest E."/>
            <person name="Sherlock G."/>
            <person name="Sophianopoulou V."/>
            <person name="Squina F.M."/>
            <person name="Sun H."/>
            <person name="Susca A."/>
            <person name="Todd R.B."/>
            <person name="Tsang A."/>
            <person name="Unkles S.E."/>
            <person name="van de Wiele N."/>
            <person name="van Rossen-Uffink D."/>
            <person name="Oliveira J.V."/>
            <person name="Vesth T.C."/>
            <person name="Visser J."/>
            <person name="Yu J.-H."/>
            <person name="Zhou M."/>
            <person name="Andersen M.R."/>
            <person name="Archer D.B."/>
            <person name="Baker S.E."/>
            <person name="Benoit I."/>
            <person name="Brakhage A.A."/>
            <person name="Braus G.H."/>
            <person name="Fischer R."/>
            <person name="Frisvad J.C."/>
            <person name="Goldman G.H."/>
            <person name="Houbraken J."/>
            <person name="Oakley B."/>
            <person name="Pocsi I."/>
            <person name="Scazzocchio C."/>
            <person name="Seiboth B."/>
            <person name="vanKuyk P.A."/>
            <person name="Wortman J."/>
            <person name="Dyer P.S."/>
            <person name="Grigoriev I.V."/>
        </authorList>
    </citation>
    <scope>NUCLEOTIDE SEQUENCE [LARGE SCALE GENOMIC DNA]</scope>
    <source>
        <strain evidence="15">CBS 506.65</strain>
    </source>
</reference>
<dbReference type="EC" id="3.2.1.22" evidence="5 12"/>
<keyword evidence="6" id="KW-0964">Secreted</keyword>
<proteinExistence type="inferred from homology"/>
<keyword evidence="11 12" id="KW-0326">Glycosidase</keyword>
<comment type="subcellular location">
    <subcellularLocation>
        <location evidence="3">Secreted</location>
    </subcellularLocation>
</comment>
<organism evidence="14 15">
    <name type="scientific">Penicilliopsis zonata CBS 506.65</name>
    <dbReference type="NCBI Taxonomy" id="1073090"/>
    <lineage>
        <taxon>Eukaryota</taxon>
        <taxon>Fungi</taxon>
        <taxon>Dikarya</taxon>
        <taxon>Ascomycota</taxon>
        <taxon>Pezizomycotina</taxon>
        <taxon>Eurotiomycetes</taxon>
        <taxon>Eurotiomycetidae</taxon>
        <taxon>Eurotiales</taxon>
        <taxon>Aspergillaceae</taxon>
        <taxon>Penicilliopsis</taxon>
    </lineage>
</organism>
<evidence type="ECO:0000256" key="11">
    <source>
        <dbReference type="ARBA" id="ARBA00023295"/>
    </source>
</evidence>
<evidence type="ECO:0000256" key="8">
    <source>
        <dbReference type="ARBA" id="ARBA00022801"/>
    </source>
</evidence>
<gene>
    <name evidence="14" type="ORF">ASPZODRAFT_74133</name>
</gene>
<name>A0A1L9S8V3_9EURO</name>
<dbReference type="EMBL" id="KV878351">
    <property type="protein sequence ID" value="OJJ43549.1"/>
    <property type="molecule type" value="Genomic_DNA"/>
</dbReference>
<dbReference type="InterPro" id="IPR013785">
    <property type="entry name" value="Aldolase_TIM"/>
</dbReference>
<evidence type="ECO:0000256" key="6">
    <source>
        <dbReference type="ARBA" id="ARBA00022525"/>
    </source>
</evidence>
<feature type="domain" description="Alpha galactosidase C-terminal" evidence="13">
    <location>
        <begin position="333"/>
        <end position="399"/>
    </location>
</feature>
<dbReference type="VEuPathDB" id="FungiDB:ASPZODRAFT_74133"/>
<comment type="function">
    <text evidence="2">Hydrolyzes a variety of simple alpha-D-galactoside as well as more complex molecules such as oligosaccharides and polysaccharides.</text>
</comment>
<dbReference type="CDD" id="cd14792">
    <property type="entry name" value="GH27"/>
    <property type="match status" value="1"/>
</dbReference>
<evidence type="ECO:0000256" key="5">
    <source>
        <dbReference type="ARBA" id="ARBA00012755"/>
    </source>
</evidence>
<evidence type="ECO:0000256" key="1">
    <source>
        <dbReference type="ARBA" id="ARBA00001255"/>
    </source>
</evidence>
<evidence type="ECO:0000256" key="3">
    <source>
        <dbReference type="ARBA" id="ARBA00004613"/>
    </source>
</evidence>
<keyword evidence="8 12" id="KW-0378">Hydrolase</keyword>
<dbReference type="InterPro" id="IPR013780">
    <property type="entry name" value="Glyco_hydro_b"/>
</dbReference>
<dbReference type="Pfam" id="PF17801">
    <property type="entry name" value="Melibiase_C"/>
    <property type="match status" value="1"/>
</dbReference>
<evidence type="ECO:0000256" key="7">
    <source>
        <dbReference type="ARBA" id="ARBA00022729"/>
    </source>
</evidence>
<dbReference type="GO" id="GO:0005576">
    <property type="term" value="C:extracellular region"/>
    <property type="evidence" value="ECO:0007669"/>
    <property type="project" value="UniProtKB-SubCell"/>
</dbReference>
<keyword evidence="7" id="KW-0732">Signal</keyword>
<dbReference type="SUPFAM" id="SSF51011">
    <property type="entry name" value="Glycosyl hydrolase domain"/>
    <property type="match status" value="1"/>
</dbReference>
<accession>A0A1L9S8V3</accession>
<evidence type="ECO:0000313" key="14">
    <source>
        <dbReference type="EMBL" id="OJJ43549.1"/>
    </source>
</evidence>
<dbReference type="STRING" id="1073090.A0A1L9S8V3"/>
<dbReference type="Pfam" id="PF16499">
    <property type="entry name" value="Melibiase_2"/>
    <property type="match status" value="1"/>
</dbReference>
<keyword evidence="10" id="KW-0325">Glycoprotein</keyword>
<comment type="similarity">
    <text evidence="4 12">Belongs to the glycosyl hydrolase 27 family.</text>
</comment>
<dbReference type="InterPro" id="IPR017853">
    <property type="entry name" value="GH"/>
</dbReference>
<keyword evidence="9 12" id="KW-1015">Disulfide bond</keyword>
<dbReference type="PRINTS" id="PR00740">
    <property type="entry name" value="GLHYDRLASE27"/>
</dbReference>
<dbReference type="RefSeq" id="XP_022578059.1">
    <property type="nucleotide sequence ID" value="XM_022729948.1"/>
</dbReference>
<comment type="catalytic activity">
    <reaction evidence="1 12">
        <text>Hydrolysis of terminal, non-reducing alpha-D-galactose residues in alpha-D-galactosides, including galactose oligosaccharides, galactomannans and galactolipids.</text>
        <dbReference type="EC" id="3.2.1.22"/>
    </reaction>
</comment>
<dbReference type="Proteomes" id="UP000184188">
    <property type="component" value="Unassembled WGS sequence"/>
</dbReference>
<dbReference type="OrthoDB" id="5795902at2759"/>
<sequence length="486" mass="53588">MLFLLFLTSVEALHNGLSRTPAMGWNNWNSLYCDVSESLLLDTSQILIDSGLRDVGYQYVVLDDCWSDGRDEAGRWRADADKFPHGMKYISDSLHARGLLYGMYSSAGELTCGRYAGSLDHEKEDAQSLADWGVDYFKYDNCYNLGRMGTAKLSFDRYNTMAQALLDTGREIVYSICNWGEDYVHSWGMSIANSWRISGDIYDSFARPDPICSCTDERDPHCIAPGSACSVLFILNRVAAYSDRGRPGAWNDLDMLEVGQGGMTDEEYKAHFSMWAMVKSPLLLGHDLRTMTAKTLSIINNPAIIALNQDPLGSPAIRIARNESVPKDGFGVGETHVWSGTLANGDQVVALLNAADADLPISISLEEIFVRAGPGGRAAQTKQEWLVYDLWANRMSETHAHAILDAADDAAREAVFRSVNWYNATELPYVQGLKAGDTRLLGEKIGSVLAGGKLEALVARHSAKIFRLRPASGEVVKPYILGKDEL</sequence>
<dbReference type="InterPro" id="IPR041233">
    <property type="entry name" value="Melibiase_C"/>
</dbReference>
<keyword evidence="15" id="KW-1185">Reference proteome</keyword>
<evidence type="ECO:0000259" key="13">
    <source>
        <dbReference type="Pfam" id="PF17801"/>
    </source>
</evidence>
<dbReference type="Gene3D" id="3.20.20.70">
    <property type="entry name" value="Aldolase class I"/>
    <property type="match status" value="1"/>
</dbReference>
<dbReference type="SUPFAM" id="SSF51445">
    <property type="entry name" value="(Trans)glycosidases"/>
    <property type="match status" value="1"/>
</dbReference>
<evidence type="ECO:0000256" key="12">
    <source>
        <dbReference type="RuleBase" id="RU361168"/>
    </source>
</evidence>
<dbReference type="Gene3D" id="2.60.40.1180">
    <property type="entry name" value="Golgi alpha-mannosidase II"/>
    <property type="match status" value="1"/>
</dbReference>